<organism evidence="3 4">
    <name type="scientific">Rhizoctonia solani</name>
    <dbReference type="NCBI Taxonomy" id="456999"/>
    <lineage>
        <taxon>Eukaryota</taxon>
        <taxon>Fungi</taxon>
        <taxon>Dikarya</taxon>
        <taxon>Basidiomycota</taxon>
        <taxon>Agaricomycotina</taxon>
        <taxon>Agaricomycetes</taxon>
        <taxon>Cantharellales</taxon>
        <taxon>Ceratobasidiaceae</taxon>
        <taxon>Rhizoctonia</taxon>
    </lineage>
</organism>
<feature type="compositionally biased region" description="Basic and acidic residues" evidence="1">
    <location>
        <begin position="310"/>
        <end position="326"/>
    </location>
</feature>
<dbReference type="GO" id="GO:0006397">
    <property type="term" value="P:mRNA processing"/>
    <property type="evidence" value="ECO:0007669"/>
    <property type="project" value="InterPro"/>
</dbReference>
<evidence type="ECO:0000313" key="3">
    <source>
        <dbReference type="EMBL" id="QRW16866.1"/>
    </source>
</evidence>
<dbReference type="GO" id="GO:0003723">
    <property type="term" value="F:RNA binding"/>
    <property type="evidence" value="ECO:0007669"/>
    <property type="project" value="TreeGrafter"/>
</dbReference>
<evidence type="ECO:0000259" key="2">
    <source>
        <dbReference type="PROSITE" id="PS50174"/>
    </source>
</evidence>
<feature type="domain" description="G-patch" evidence="2">
    <location>
        <begin position="154"/>
        <end position="174"/>
    </location>
</feature>
<dbReference type="KEGG" id="rsx:RhiXN_04868"/>
<feature type="compositionally biased region" description="Polar residues" evidence="1">
    <location>
        <begin position="118"/>
        <end position="135"/>
    </location>
</feature>
<dbReference type="PROSITE" id="PS50174">
    <property type="entry name" value="G_PATCH"/>
    <property type="match status" value="1"/>
</dbReference>
<dbReference type="PANTHER" id="PTHR13384:SF19">
    <property type="entry name" value="G PATCH DOMAIN-CONTAINING PROTEIN 1"/>
    <property type="match status" value="1"/>
</dbReference>
<dbReference type="EMBL" id="CP059659">
    <property type="protein sequence ID" value="QRW16866.1"/>
    <property type="molecule type" value="Genomic_DNA"/>
</dbReference>
<evidence type="ECO:0000256" key="1">
    <source>
        <dbReference type="SAM" id="MobiDB-lite"/>
    </source>
</evidence>
<gene>
    <name evidence="3" type="ORF">RhiXN_04868</name>
</gene>
<dbReference type="PANTHER" id="PTHR13384">
    <property type="entry name" value="G PATCH DOMAIN-CONTAINING PROTEIN 1"/>
    <property type="match status" value="1"/>
</dbReference>
<dbReference type="InterPro" id="IPR000467">
    <property type="entry name" value="G_patch_dom"/>
</dbReference>
<reference evidence="3" key="1">
    <citation type="submission" date="2020-05" db="EMBL/GenBank/DDBJ databases">
        <title>Evolutionary and genomic comparisons of hybrid uninucleate and nonhybrid Rhizoctonia fungi.</title>
        <authorList>
            <person name="Li C."/>
            <person name="Chen X."/>
        </authorList>
    </citation>
    <scope>NUCLEOTIDE SEQUENCE</scope>
    <source>
        <strain evidence="3">AG-1 IA</strain>
    </source>
</reference>
<name>A0A8H8NR07_9AGAM</name>
<feature type="compositionally biased region" description="Polar residues" evidence="1">
    <location>
        <begin position="802"/>
        <end position="812"/>
    </location>
</feature>
<feature type="region of interest" description="Disordered" evidence="1">
    <location>
        <begin position="371"/>
        <end position="392"/>
    </location>
</feature>
<feature type="region of interest" description="Disordered" evidence="1">
    <location>
        <begin position="686"/>
        <end position="828"/>
    </location>
</feature>
<feature type="region of interest" description="Disordered" evidence="1">
    <location>
        <begin position="307"/>
        <end position="331"/>
    </location>
</feature>
<dbReference type="GeneID" id="67027147"/>
<dbReference type="Pfam" id="PF01585">
    <property type="entry name" value="G-patch"/>
    <property type="match status" value="1"/>
</dbReference>
<dbReference type="RefSeq" id="XP_043177103.1">
    <property type="nucleotide sequence ID" value="XM_043324684.1"/>
</dbReference>
<feature type="region of interest" description="Disordered" evidence="1">
    <location>
        <begin position="85"/>
        <end position="137"/>
    </location>
</feature>
<dbReference type="Pfam" id="PF26093">
    <property type="entry name" value="HTH_TGH"/>
    <property type="match status" value="1"/>
</dbReference>
<proteinExistence type="predicted"/>
<accession>A0A8H8NR07</accession>
<dbReference type="AlphaFoldDB" id="A0A8H8NR07"/>
<feature type="compositionally biased region" description="Basic residues" evidence="1">
    <location>
        <begin position="724"/>
        <end position="735"/>
    </location>
</feature>
<feature type="compositionally biased region" description="Basic and acidic residues" evidence="1">
    <location>
        <begin position="714"/>
        <end position="723"/>
    </location>
</feature>
<protein>
    <recommendedName>
        <fullName evidence="2">G-patch domain-containing protein</fullName>
    </recommendedName>
</protein>
<dbReference type="Proteomes" id="UP000650533">
    <property type="component" value="Chromosome 2"/>
</dbReference>
<dbReference type="GO" id="GO:0005634">
    <property type="term" value="C:nucleus"/>
    <property type="evidence" value="ECO:0007669"/>
    <property type="project" value="TreeGrafter"/>
</dbReference>
<sequence length="828" mass="89787">MAQRLKRKLDNMGIDPASAKANENFCLIGTPLPSLASTKDANEFVPVWKQEVRDEKGRRRLHGAFTGGFSAGYFNTVGSKEGWAPSTFKSSRNARASHKGSRPEDFMDEEDLAEMRDSQQLVDTSESTELTPRIQSNDDHSLTSALQSLTLPSLDSPGAKLLRKMGWKPGQGVGPRVSYTRRRQQDIDAGVVPQGVPEDAEASKHLLPQGIHLSFYFGLKIMHMDWDTLVQSGWAEISGLGADPTRGPISAGFGLGALNDADEDDIDVYDETSIGQDEWYPLPDVPQGWTADPRRVWTKFSGVDGGTNRGVEDVGTKTEAVHEGKSGWKNAPTAQERGAQLGEPVLPQAKKSVFEYLSQKDRDRLLNFRATATSDTPDGPQAVPPRPTVKPRIAPTTAPTAKAALLGFQPFTADPLRNARYTAYLQYYASAPTASDTPPASLGLLPDQNVEQFNKEMEDYAKAAAIFKPVTGAMAGRFVGGSSTIIGGAPIVEGGLYQPTYEKKDEGSTQGPTPIEDEDPKANAARLGMYGPLTHEVRPWYPHRLLCKRFGVHDPHPDGPPTAPTKTWEEEVGVAPTAPANVDLDNIEMKPLDTVEVHEGEGVAEQDLGPRDLANVGLGDDPHQGVDTLTYVRPTMDVFKAIFASDEEESDEEASDGNVATKPEAPISALDAALASVRRAAPPHISTKAEEGPEGPEPPVDLATFKPIFNLRTKTKDKEERKSKDKKSKKDKGKRAALSFDVDEDADTENASSSKGKRRERDGEAARKPKKPRTQDEDEDEWVEKQPPAATVSVGTGEKTCPDSSGAPSTLTEGAGPPRARKRAIDFM</sequence>
<evidence type="ECO:0000313" key="4">
    <source>
        <dbReference type="Proteomes" id="UP000650533"/>
    </source>
</evidence>
<dbReference type="InterPro" id="IPR011666">
    <property type="entry name" value="DUF1604"/>
</dbReference>
<dbReference type="Pfam" id="PF07713">
    <property type="entry name" value="DUF1604"/>
    <property type="match status" value="1"/>
</dbReference>